<feature type="non-terminal residue" evidence="1">
    <location>
        <position position="94"/>
    </location>
</feature>
<dbReference type="EMBL" id="BTRK01000005">
    <property type="protein sequence ID" value="GMR56219.1"/>
    <property type="molecule type" value="Genomic_DNA"/>
</dbReference>
<proteinExistence type="predicted"/>
<dbReference type="AlphaFoldDB" id="A0AAN5I995"/>
<dbReference type="Proteomes" id="UP001328107">
    <property type="component" value="Unassembled WGS sequence"/>
</dbReference>
<comment type="caution">
    <text evidence="1">The sequence shown here is derived from an EMBL/GenBank/DDBJ whole genome shotgun (WGS) entry which is preliminary data.</text>
</comment>
<name>A0AAN5I995_9BILA</name>
<gene>
    <name evidence="1" type="ORF">PMAYCL1PPCAC_26414</name>
</gene>
<protein>
    <submittedName>
        <fullName evidence="1">Uncharacterized protein</fullName>
    </submittedName>
</protein>
<accession>A0AAN5I995</accession>
<evidence type="ECO:0000313" key="2">
    <source>
        <dbReference type="Proteomes" id="UP001328107"/>
    </source>
</evidence>
<reference evidence="2" key="1">
    <citation type="submission" date="2022-10" db="EMBL/GenBank/DDBJ databases">
        <title>Genome assembly of Pristionchus species.</title>
        <authorList>
            <person name="Yoshida K."/>
            <person name="Sommer R.J."/>
        </authorList>
    </citation>
    <scope>NUCLEOTIDE SEQUENCE [LARGE SCALE GENOMIC DNA]</scope>
    <source>
        <strain evidence="2">RS5460</strain>
    </source>
</reference>
<sequence>SRRMLAYAESEELDEIKWERAHVKISEEEGIMNDITLHIHDEDHPECGEYHCYHCSISPEKSEYVQIYIGCVHDYERPLERQSPTWGRHADQWA</sequence>
<organism evidence="1 2">
    <name type="scientific">Pristionchus mayeri</name>
    <dbReference type="NCBI Taxonomy" id="1317129"/>
    <lineage>
        <taxon>Eukaryota</taxon>
        <taxon>Metazoa</taxon>
        <taxon>Ecdysozoa</taxon>
        <taxon>Nematoda</taxon>
        <taxon>Chromadorea</taxon>
        <taxon>Rhabditida</taxon>
        <taxon>Rhabditina</taxon>
        <taxon>Diplogasteromorpha</taxon>
        <taxon>Diplogasteroidea</taxon>
        <taxon>Neodiplogasteridae</taxon>
        <taxon>Pristionchus</taxon>
    </lineage>
</organism>
<keyword evidence="2" id="KW-1185">Reference proteome</keyword>
<feature type="non-terminal residue" evidence="1">
    <location>
        <position position="1"/>
    </location>
</feature>
<evidence type="ECO:0000313" key="1">
    <source>
        <dbReference type="EMBL" id="GMR56219.1"/>
    </source>
</evidence>